<reference evidence="1 2" key="1">
    <citation type="submission" date="2016-08" db="EMBL/GenBank/DDBJ databases">
        <title>Whole genome shotgun sequence of Pichia membranifaciens KS47-1.</title>
        <authorList>
            <person name="Konishi M."/>
            <person name="Ishida M."/>
            <person name="Arakawa T."/>
            <person name="Kato Y."/>
            <person name="Horiuchi J."/>
        </authorList>
    </citation>
    <scope>NUCLEOTIDE SEQUENCE [LARGE SCALE GENOMIC DNA]</scope>
    <source>
        <strain evidence="1 2">KS47-1</strain>
    </source>
</reference>
<comment type="caution">
    <text evidence="1">The sequence shown here is derived from an EMBL/GenBank/DDBJ whole genome shotgun (WGS) entry which is preliminary data.</text>
</comment>
<sequence>MHVSNITTNLTAYHTYGHHPMVNATVSSLAPHWQNNITFSAALVANDTTLPVLVGYVFGFNSSMYRHSVVAGEDALNDAVDTLGRFDGYNYTKSKSLVNSTLSKRDGDIWLSYTNWADNVGYISDLENWREYYKLADDLDYDGVLDSVQQIDGCTSEGCYVMESKYCLGIGFSGDQGVNDAEVGEAYVDAYGGLDNECMSA</sequence>
<keyword evidence="2" id="KW-1185">Reference proteome</keyword>
<dbReference type="OrthoDB" id="4103559at2759"/>
<dbReference type="EMBL" id="BDGI01000204">
    <property type="protein sequence ID" value="GAV30654.1"/>
    <property type="molecule type" value="Genomic_DNA"/>
</dbReference>
<dbReference type="Proteomes" id="UP000186136">
    <property type="component" value="Unassembled WGS sequence"/>
</dbReference>
<dbReference type="AlphaFoldDB" id="A0A1Q2YM95"/>
<proteinExistence type="predicted"/>
<name>A0A1Q2YM95_9ASCO</name>
<evidence type="ECO:0000313" key="1">
    <source>
        <dbReference type="EMBL" id="GAV30654.1"/>
    </source>
</evidence>
<evidence type="ECO:0000313" key="2">
    <source>
        <dbReference type="Proteomes" id="UP000186136"/>
    </source>
</evidence>
<accession>A0A1Q2YM95</accession>
<organism evidence="1 2">
    <name type="scientific">Pichia membranifaciens</name>
    <dbReference type="NCBI Taxonomy" id="4926"/>
    <lineage>
        <taxon>Eukaryota</taxon>
        <taxon>Fungi</taxon>
        <taxon>Dikarya</taxon>
        <taxon>Ascomycota</taxon>
        <taxon>Saccharomycotina</taxon>
        <taxon>Pichiomycetes</taxon>
        <taxon>Pichiales</taxon>
        <taxon>Pichiaceae</taxon>
        <taxon>Pichia</taxon>
    </lineage>
</organism>
<protein>
    <submittedName>
        <fullName evidence="1">Uncharacterized protein</fullName>
    </submittedName>
</protein>
<gene>
    <name evidence="1" type="ORF">PMKS-004171</name>
</gene>